<keyword evidence="7" id="KW-0175">Coiled coil</keyword>
<dbReference type="InterPro" id="IPR003152">
    <property type="entry name" value="FATC_dom"/>
</dbReference>
<evidence type="ECO:0000256" key="4">
    <source>
        <dbReference type="ARBA" id="ARBA00022777"/>
    </source>
</evidence>
<evidence type="ECO:0000256" key="6">
    <source>
        <dbReference type="ARBA" id="ARBA00023161"/>
    </source>
</evidence>
<dbReference type="GO" id="GO:0005524">
    <property type="term" value="F:ATP binding"/>
    <property type="evidence" value="ECO:0007669"/>
    <property type="project" value="UniProtKB-KW"/>
</dbReference>
<evidence type="ECO:0000256" key="5">
    <source>
        <dbReference type="ARBA" id="ARBA00022840"/>
    </source>
</evidence>
<evidence type="ECO:0000313" key="12">
    <source>
        <dbReference type="Proteomes" id="UP001160483"/>
    </source>
</evidence>
<dbReference type="InterPro" id="IPR031559">
    <property type="entry name" value="SMG1"/>
</dbReference>
<dbReference type="InterPro" id="IPR036940">
    <property type="entry name" value="PI3/4_kinase_cat_sf"/>
</dbReference>
<feature type="coiled-coil region" evidence="7">
    <location>
        <begin position="2231"/>
        <end position="2293"/>
    </location>
</feature>
<dbReference type="InterPro" id="IPR000403">
    <property type="entry name" value="PI3/4_kinase_cat_dom"/>
</dbReference>
<dbReference type="Pfam" id="PF02260">
    <property type="entry name" value="FATC"/>
    <property type="match status" value="1"/>
</dbReference>
<dbReference type="PROSITE" id="PS00916">
    <property type="entry name" value="PI3_4_KINASE_2"/>
    <property type="match status" value="1"/>
</dbReference>
<evidence type="ECO:0000256" key="8">
    <source>
        <dbReference type="SAM" id="MobiDB-lite"/>
    </source>
</evidence>
<keyword evidence="3" id="KW-0547">Nucleotide-binding</keyword>
<comment type="caution">
    <text evidence="11">The sequence shown here is derived from an EMBL/GenBank/DDBJ whole genome shotgun (WGS) entry which is preliminary data.</text>
</comment>
<dbReference type="InterPro" id="IPR050517">
    <property type="entry name" value="DDR_Repair_Kinase"/>
</dbReference>
<feature type="region of interest" description="Disordered" evidence="8">
    <location>
        <begin position="1968"/>
        <end position="1988"/>
    </location>
</feature>
<keyword evidence="5" id="KW-0067">ATP-binding</keyword>
<dbReference type="SMART" id="SM01345">
    <property type="entry name" value="Rapamycin_bind"/>
    <property type="match status" value="1"/>
</dbReference>
<dbReference type="EMBL" id="CAKKTJ010000336">
    <property type="protein sequence ID" value="CAH0482952.1"/>
    <property type="molecule type" value="Genomic_DNA"/>
</dbReference>
<dbReference type="InterPro" id="IPR016024">
    <property type="entry name" value="ARM-type_fold"/>
</dbReference>
<keyword evidence="4" id="KW-0418">Kinase</keyword>
<feature type="coiled-coil region" evidence="7">
    <location>
        <begin position="3019"/>
        <end position="3046"/>
    </location>
</feature>
<dbReference type="SMART" id="SM01343">
    <property type="entry name" value="FATC"/>
    <property type="match status" value="1"/>
</dbReference>
<dbReference type="SMART" id="SM00146">
    <property type="entry name" value="PI3Kc"/>
    <property type="match status" value="1"/>
</dbReference>
<reference evidence="11" key="1">
    <citation type="submission" date="2021-11" db="EMBL/GenBank/DDBJ databases">
        <authorList>
            <person name="Islam A."/>
            <person name="Islam S."/>
            <person name="Flora M.S."/>
            <person name="Rahman M."/>
            <person name="Ziaur R.M."/>
            <person name="Epstein J.H."/>
            <person name="Hassan M."/>
            <person name="Klassen M."/>
            <person name="Woodard K."/>
            <person name="Webb A."/>
            <person name="Webby R.J."/>
            <person name="El Zowalaty M.E."/>
        </authorList>
    </citation>
    <scope>NUCLEOTIDE SEQUENCE</scope>
    <source>
        <strain evidence="11">Pbs3</strain>
    </source>
</reference>
<dbReference type="InterPro" id="IPR011009">
    <property type="entry name" value="Kinase-like_dom_sf"/>
</dbReference>
<organism evidence="11 12">
    <name type="scientific">Peronospora belbahrii</name>
    <dbReference type="NCBI Taxonomy" id="622444"/>
    <lineage>
        <taxon>Eukaryota</taxon>
        <taxon>Sar</taxon>
        <taxon>Stramenopiles</taxon>
        <taxon>Oomycota</taxon>
        <taxon>Peronosporomycetes</taxon>
        <taxon>Peronosporales</taxon>
        <taxon>Peronosporaceae</taxon>
        <taxon>Peronospora</taxon>
    </lineage>
</organism>
<feature type="domain" description="PI3K/PI4K catalytic" evidence="9">
    <location>
        <begin position="1867"/>
        <end position="2208"/>
    </location>
</feature>
<evidence type="ECO:0000256" key="3">
    <source>
        <dbReference type="ARBA" id="ARBA00022741"/>
    </source>
</evidence>
<name>A0AAU9LFG8_9STRA</name>
<protein>
    <recommendedName>
        <fullName evidence="1">non-specific serine/threonine protein kinase</fullName>
        <ecNumber evidence="1">2.7.11.1</ecNumber>
    </recommendedName>
</protein>
<evidence type="ECO:0000313" key="11">
    <source>
        <dbReference type="EMBL" id="CAH0482952.1"/>
    </source>
</evidence>
<dbReference type="InterPro" id="IPR018936">
    <property type="entry name" value="PI3/4_kinase_CS"/>
</dbReference>
<sequence>MKPLAVLSDVHSTSSSPSFNPLRALQLILSADTVSMKQRIKAIQELDDYLRGLPRTRGLFLFYEPYLPLLTEILVTNDPEVQTTVLIMLQTLSCHNPSAFIDWITRNIQVGNEPWFVQWSYALLLQTEEVIPLVKQESEKDGQWDPQSTQMREFDRVFTQVMLMWRTVLDYTEDDALVDQLVNYLQHLMMKEEEEDEEEEGITTATSGRKQWKTLVLKKLQTHFVDIADVLIGWMMTTGPRSILREAILSLLHEFGQLWADNSVFSLQLLHSFADEITNLCDSWKDHQESDNDRLSTLLMCFMMVAQCVPDLAFAAAESTDSPFVRVLHRVVSCPQPEYSLFCLANCSEYLVAISSCKHSSFPPLSVAAVRFLLYHCAVQSQMHDSEIDKLSKVMENTCKLASANFCMIKDPLSVQTTAIDTLEDDVPCKFFKRCSQSKREKTIECLYQLKLASGVTHVTQLCLELVRLGGIGALKALGVQALQRLSDLHSEKETSCFVFEATCFILASRNPERLTYRGGHHEAHVIAFLELVLVKLEKQNHRSCQHRLTPRQLCLVLKMMCAFIGALSHCNFGRSNATELVNKVSLRMLECASSLLASGNAKGLDYRSTLDLLKVIGTILSESKLVSVVPHKVCLQLVKAITVVVHCSSVRVREECLQVLSALTFCAEAHSFACNVLEVSLDLALDHRIRDKVVSSVMSDVARWALLTQDKVSAPRNRLQDLHASFAGADFENIMSLFQAYECNTAEWNRVCGRIVDRIAQGVVFRNADVLLNAVRQAAGWCVHYRLRTHFGGPAQSFKSIERLLQEYSIRMQHVSGQTSQKSVGQLLCNWLLLEFVIALEMRIIRAVCSTGGDHSSLESEDNKSALFFRTNKAVCDDWFIRIRPLLVEMSKHGPSYELCRYHSHARMTTCYSRLSRAMTSLTSHGGSEQVYNELKEAEKELDVALFSLCRCHVVAKDADSIVGFRRWGDSVTSSLSNWYQSSKEVLDTEKEQLEVPLFQWLSAMHFEAKMRYEDAAAEYESLLQPLLSDVESCFSRDVSVSKIVESPMQYLRMSHHALLGCFEQCAKCYASLREWTKLRSLVSHFVNMAQSLMDSGHSIERARAILAISDTWSNEIENIRSLEPEVVVLAEDAASKGELKIDSMNRAALALRVWSIFSSPVAGSPLLQSDNVVSQLSSELIPLALQPSPWNGYAGETISKRAEEILLRMFGCSQKARSFETQQAELPMDGLRLNHEVYDCAVWSQPFGTPSLNCWSDHRSAESGDADCLHLVSVARLTRKQHNFTFARHLLKEAAAIKGASQKSLMAVNYEKAKLLEIIGMEDESRCLLEAQCEIDLSSTELLSGLENATTRAFLHLATTLAKVDSTKQLSPVTCRIVQNTLMGITNLDKRELLKDQNDLDFLPQLEDAAVYKCLVAATAVSPKSAKAWIRYSHWCYDQGKQEIARITEKNGYIHLDSSDEARVNDLLDEIGIAELERDLIVRAFCHFLENGELVGPRVDYIHQICTSRVPDHNSDALNRLIQLQRLCHSKVLRFHRLSAHGYGKYLTVLLSDPNANFPKQEITMVALRVLGLLTTYGAESDMVSALEGVFSNGSVTPWSYIVPQLIARVHHPVAAVSSLVCLILKRLAHHSPHSIVYPTVMYCMEDCEKERSAANTFTAVLHELENVSSGQVEGVRLLISELRRISILWDEAWISALMKLTADVARRTCTLEKEATRVDRNVSLSANEKAELAQRKMVAIMKPILVSIDRLWNETCGRARDQPNVSPHERKFLKEYGGLIEKAIESFRDCCSSELRVESIKTPQELWQPFADIMKALMNATSRRDQLLLHDISPAMALASRELVLTNMPGALSGQSDPTTIYRVNPFVTVMRTKTKPKSLGFIGSDGKTHKYLLKAREDLRLDERIMQFLRVTNDFLRADTAAAARDLSAQNYSVIPLSQNAGLIQMVPDVVPLFQVYVSRNEDETTNEQVSHNSAAASSAQQPPPPTALFYARLKHHGVTNVSPNNRAQWPISVLKQVYLELVAQRPRNVLLQEILLRSEDLRESWTKSVRLSKSLAVMSVLGYIVGLGDRHLDNMLLCVNSGNILHIDHNVCFEKGRTLKVPEVVPFRLTPMLQDALGFTGVEGKFRVAFETTLRVVRSHDVREALLTLFEAFVYSPLVDWISADKRQGRSGDLKARLEVNVNLSLFLSRAEERRQDTITFGRQYEQFADVITRILEETKVPIIDLLEQRKRVQSIEKEEQALLREVSKSETEMCTYRSGQNFAYASMEAATAQAKEMSAKLAAFANECFAKYQQIEVWRQKSISFAETDPVVQLNAVTKGVDSASFQDAHARLSDILAKSWYDGPQEEVFAALESKCISLDINVRRLRVEIEMVAMHLIPCLSTYSHCRKELDAYLDSALQASAKDVYIYWWNRCTECLRGLVAGANAEPVSTEMSRPIALSQKSLDYSDVMIKRLDEDDLRYPKYIGEMKQDPSIILEATQLLQEVWNALSAIKLSNAQGQRLLKLAGASWIVDIMKKLGFYSNVNAAVTGAFTPVLATPVEFQQIVTVSYACSTLLELVSTPKGSMKRLRASDLLAEIRENDLAESNQRAKANLQLFIDALQAVGSFAVVLQEEFISNLHGRQWDKNVCQDLLKSVREMSGGIQSVTDTILMPSAINDGQLSAHIAIQNVLTAALKVIRKFSAVAGSLQQGSVLTDKKAERMNILSSSSWIELVLNFITLLSADQPKQRFEDEARTLWSDHMDAFVSSCVVKLLRYLLSSVISFEWKFDFFVVAEGMDINAINEVQTLLNSRWLAFFRSQIADILPSASSNDTSEAHVNAVNKSVARLMAVCEEWWSQKWRIYQSALWQKKISSLRTRHERRLRYGTWLATSPTDSVNLGESPCLSRAKLLSFLSSQIPHLNALLTDQIAVEADALELAQQMDCLASNLSSASPNDRQSANEKFHECVQKSYTNAVALFDYGRALADLVQGISVIETSSGDFVQGAGQMELEVNVVGKSLLHKAFEATIKLQACSNAVIEVEARARALEDEIERKRALYNTIALSKCATKARFDEICSQNKDTVVDVSRMLWKHVKELRLLLRSFDKFKKPLKQTTPAESEGDPLQTQLQAEKNKLLSVGPLSPRFTVGYFFMENDRLVKILLRSIRSVKHLQLLEGVLERHEEACTEIRETIDQIDQALADFDTLASQLLVDESQDKAGVDSDADAKLTLLLNLIEALRVINAKESQLLSESSARIDTTDETSIPLLVVGRDLVRKCVKLFFEATEMADRMSSAEDESHKTDDDVSTQYVNDEDEEQHENTDNFGAPIAIESGNSVVLGVCSGNSSHATTTSSPCNVEEKSRYGLQVLKRIEEKLSGTVTEMAHAPFALTVEQQASWLIDEATKTDNLCVMYEGWTPWI</sequence>
<dbReference type="Pfam" id="PF00454">
    <property type="entry name" value="PI3_PI4_kinase"/>
    <property type="match status" value="1"/>
</dbReference>
<dbReference type="PROSITE" id="PS51190">
    <property type="entry name" value="FATC"/>
    <property type="match status" value="1"/>
</dbReference>
<gene>
    <name evidence="11" type="ORF">PBS003_LOCUS9529</name>
</gene>
<dbReference type="Proteomes" id="UP001160483">
    <property type="component" value="Unassembled WGS sequence"/>
</dbReference>
<dbReference type="SUPFAM" id="SSF56112">
    <property type="entry name" value="Protein kinase-like (PK-like)"/>
    <property type="match status" value="1"/>
</dbReference>
<dbReference type="Gene3D" id="3.30.1010.10">
    <property type="entry name" value="Phosphatidylinositol 3-kinase Catalytic Subunit, Chain A, domain 4"/>
    <property type="match status" value="1"/>
</dbReference>
<dbReference type="Pfam" id="PF15785">
    <property type="entry name" value="SMG1"/>
    <property type="match status" value="1"/>
</dbReference>
<evidence type="ECO:0000256" key="1">
    <source>
        <dbReference type="ARBA" id="ARBA00012513"/>
    </source>
</evidence>
<dbReference type="Gene3D" id="1.10.1070.11">
    <property type="entry name" value="Phosphatidylinositol 3-/4-kinase, catalytic domain"/>
    <property type="match status" value="1"/>
</dbReference>
<accession>A0AAU9LFG8</accession>
<feature type="domain" description="FATC" evidence="10">
    <location>
        <begin position="3376"/>
        <end position="3408"/>
    </location>
</feature>
<evidence type="ECO:0000259" key="10">
    <source>
        <dbReference type="PROSITE" id="PS51190"/>
    </source>
</evidence>
<dbReference type="GO" id="GO:0004674">
    <property type="term" value="F:protein serine/threonine kinase activity"/>
    <property type="evidence" value="ECO:0007669"/>
    <property type="project" value="UniProtKB-EC"/>
</dbReference>
<keyword evidence="6" id="KW-0866">Nonsense-mediated mRNA decay</keyword>
<dbReference type="GO" id="GO:0000184">
    <property type="term" value="P:nuclear-transcribed mRNA catabolic process, nonsense-mediated decay"/>
    <property type="evidence" value="ECO:0007669"/>
    <property type="project" value="UniProtKB-KW"/>
</dbReference>
<feature type="coiled-coil region" evidence="7">
    <location>
        <begin position="3160"/>
        <end position="3187"/>
    </location>
</feature>
<evidence type="ECO:0000256" key="2">
    <source>
        <dbReference type="ARBA" id="ARBA00022679"/>
    </source>
</evidence>
<evidence type="ECO:0000256" key="7">
    <source>
        <dbReference type="SAM" id="Coils"/>
    </source>
</evidence>
<proteinExistence type="predicted"/>
<evidence type="ECO:0000259" key="9">
    <source>
        <dbReference type="PROSITE" id="PS50290"/>
    </source>
</evidence>
<dbReference type="PROSITE" id="PS50290">
    <property type="entry name" value="PI3_4_KINASE_3"/>
    <property type="match status" value="1"/>
</dbReference>
<keyword evidence="2" id="KW-0808">Transferase</keyword>
<dbReference type="EC" id="2.7.11.1" evidence="1"/>
<dbReference type="SUPFAM" id="SSF48371">
    <property type="entry name" value="ARM repeat"/>
    <property type="match status" value="1"/>
</dbReference>
<dbReference type="PANTHER" id="PTHR11139">
    <property type="entry name" value="ATAXIA TELANGIECTASIA MUTATED ATM -RELATED"/>
    <property type="match status" value="1"/>
</dbReference>
<dbReference type="GO" id="GO:0005634">
    <property type="term" value="C:nucleus"/>
    <property type="evidence" value="ECO:0007669"/>
    <property type="project" value="TreeGrafter"/>
</dbReference>